<dbReference type="AlphaFoldDB" id="A0A0L0H5K3"/>
<dbReference type="EMBL" id="KQ257470">
    <property type="protein sequence ID" value="KNC96244.1"/>
    <property type="molecule type" value="Genomic_DNA"/>
</dbReference>
<feature type="compositionally biased region" description="Polar residues" evidence="1">
    <location>
        <begin position="470"/>
        <end position="485"/>
    </location>
</feature>
<feature type="compositionally biased region" description="Basic and acidic residues" evidence="1">
    <location>
        <begin position="486"/>
        <end position="512"/>
    </location>
</feature>
<feature type="compositionally biased region" description="Polar residues" evidence="1">
    <location>
        <begin position="723"/>
        <end position="754"/>
    </location>
</feature>
<evidence type="ECO:0000313" key="2">
    <source>
        <dbReference type="EMBL" id="KNC96244.1"/>
    </source>
</evidence>
<dbReference type="GeneID" id="27691566"/>
<feature type="region of interest" description="Disordered" evidence="1">
    <location>
        <begin position="412"/>
        <end position="451"/>
    </location>
</feature>
<feature type="compositionally biased region" description="Polar residues" evidence="1">
    <location>
        <begin position="534"/>
        <end position="545"/>
    </location>
</feature>
<feature type="region of interest" description="Disordered" evidence="1">
    <location>
        <begin position="806"/>
        <end position="828"/>
    </location>
</feature>
<feature type="region of interest" description="Disordered" evidence="1">
    <location>
        <begin position="534"/>
        <end position="576"/>
    </location>
</feature>
<feature type="region of interest" description="Disordered" evidence="1">
    <location>
        <begin position="470"/>
        <end position="518"/>
    </location>
</feature>
<reference evidence="2 3" key="1">
    <citation type="submission" date="2009-08" db="EMBL/GenBank/DDBJ databases">
        <title>The Genome Sequence of Spizellomyces punctatus strain DAOM BR117.</title>
        <authorList>
            <consortium name="The Broad Institute Genome Sequencing Platform"/>
            <person name="Russ C."/>
            <person name="Cuomo C."/>
            <person name="Shea T."/>
            <person name="Young S.K."/>
            <person name="Zeng Q."/>
            <person name="Koehrsen M."/>
            <person name="Haas B."/>
            <person name="Borodovsky M."/>
            <person name="Guigo R."/>
            <person name="Alvarado L."/>
            <person name="Berlin A."/>
            <person name="Bochicchio J."/>
            <person name="Borenstein D."/>
            <person name="Chapman S."/>
            <person name="Chen Z."/>
            <person name="Engels R."/>
            <person name="Freedman E."/>
            <person name="Gellesch M."/>
            <person name="Goldberg J."/>
            <person name="Griggs A."/>
            <person name="Gujja S."/>
            <person name="Heiman D."/>
            <person name="Hepburn T."/>
            <person name="Howarth C."/>
            <person name="Jen D."/>
            <person name="Larson L."/>
            <person name="Lewis B."/>
            <person name="Mehta T."/>
            <person name="Park D."/>
            <person name="Pearson M."/>
            <person name="Roberts A."/>
            <person name="Saif S."/>
            <person name="Shenoy N."/>
            <person name="Sisk P."/>
            <person name="Stolte C."/>
            <person name="Sykes S."/>
            <person name="Thomson T."/>
            <person name="Walk T."/>
            <person name="White J."/>
            <person name="Yandava C."/>
            <person name="Burger G."/>
            <person name="Gray M.W."/>
            <person name="Holland P.W.H."/>
            <person name="King N."/>
            <person name="Lang F.B.F."/>
            <person name="Roger A.J."/>
            <person name="Ruiz-Trillo I."/>
            <person name="Lander E."/>
            <person name="Nusbaum C."/>
        </authorList>
    </citation>
    <scope>NUCLEOTIDE SEQUENCE [LARGE SCALE GENOMIC DNA]</scope>
    <source>
        <strain evidence="2 3">DAOM BR117</strain>
    </source>
</reference>
<dbReference type="VEuPathDB" id="FungiDB:SPPG_08398"/>
<organism evidence="2 3">
    <name type="scientific">Spizellomyces punctatus (strain DAOM BR117)</name>
    <dbReference type="NCBI Taxonomy" id="645134"/>
    <lineage>
        <taxon>Eukaryota</taxon>
        <taxon>Fungi</taxon>
        <taxon>Fungi incertae sedis</taxon>
        <taxon>Chytridiomycota</taxon>
        <taxon>Chytridiomycota incertae sedis</taxon>
        <taxon>Chytridiomycetes</taxon>
        <taxon>Spizellomycetales</taxon>
        <taxon>Spizellomycetaceae</taxon>
        <taxon>Spizellomyces</taxon>
    </lineage>
</organism>
<sequence>MPTGPPTSPWPRHLFNESGQVESSVLASLEESSSQVPQSTLSLTDILNVPTEFIVHGVRNKCEAALLLDIGHCGFKLDRLMEWERERAYREKVITDCKDAVAAISLPIEDYPIPVVLHRTFTPSLPILSSALTKVRQQQRYLLDQMNQTLSELARHRAACAQFAEVNMGMAREISCAGVTGLAVTKYVLADVQHALVSRILSIMSGADIVGDDAKSWDVLLEDLRQRRTAEIHATSSSPGAASEGFRKRKRGSHSPDVEDLHHSPRKPRLDVTLLVPETPFVEARISKATHDPPSSVSPAGSDMIVVDETTHVSHAVSSASTDSPSLMVRKHLKNPTTVIEESKTDRDSRSLTETHAKEQREMQHSESLQPHCYPRRQDFIQLEKGYVRSNTLLEHDQSSKSKGLGGSFIITSTPLENDGSRLPHTQAADDRSLRRQHRDTQGSNTTMGISAEGCAIEMEMPSIRISQLSSQEGADADNTSQKSSEFNDREDVERGDGGHEDNGEQTHENRSVAELGRQISGVRFVARKPEKWQNNATGHFSPSNDSHHREDGSQESSKRDTTKSQTDSDPVSRELYDTTTAGAHEVREILHGHWQMSQKDVALPIISTIPAEDDDHEDHLQYTTQKHDNSRTSSHCEAPAPPLLLRRVRSEVTPRQRHRTFDPMSSAIDKENAEALLDEWSPVLTLGKQRRGQSAPPSPNRATDILNPQSRESRVLREAAPQTLSGNSNATSSSLDQTSGTSLRDQWSQVNSSGDEKRQQAEPNPTPSLSLVLSLSPVSPSSTGGKQSNALKSLDFFGLCDPSPDLAATGADDQENRYGGGTLSSGSPRVTFASSPHFYTCAEVQHGDESSASL</sequence>
<feature type="compositionally biased region" description="Basic and acidic residues" evidence="1">
    <location>
        <begin position="254"/>
        <end position="263"/>
    </location>
</feature>
<feature type="region of interest" description="Disordered" evidence="1">
    <location>
        <begin position="689"/>
        <end position="788"/>
    </location>
</feature>
<accession>A0A0L0H5K3</accession>
<feature type="region of interest" description="Disordered" evidence="1">
    <location>
        <begin position="337"/>
        <end position="369"/>
    </location>
</feature>
<dbReference type="OrthoDB" id="2121918at2759"/>
<name>A0A0L0H5K3_SPIPD</name>
<feature type="compositionally biased region" description="Low complexity" evidence="1">
    <location>
        <begin position="768"/>
        <end position="784"/>
    </location>
</feature>
<dbReference type="InParanoid" id="A0A0L0H5K3"/>
<feature type="compositionally biased region" description="Basic and acidic residues" evidence="1">
    <location>
        <begin position="546"/>
        <end position="563"/>
    </location>
</feature>
<feature type="compositionally biased region" description="Basic and acidic residues" evidence="1">
    <location>
        <begin position="341"/>
        <end position="365"/>
    </location>
</feature>
<gene>
    <name evidence="2" type="ORF">SPPG_08398</name>
</gene>
<proteinExistence type="predicted"/>
<evidence type="ECO:0000256" key="1">
    <source>
        <dbReference type="SAM" id="MobiDB-lite"/>
    </source>
</evidence>
<protein>
    <submittedName>
        <fullName evidence="2">Uncharacterized protein</fullName>
    </submittedName>
</protein>
<dbReference type="Proteomes" id="UP000053201">
    <property type="component" value="Unassembled WGS sequence"/>
</dbReference>
<evidence type="ECO:0000313" key="3">
    <source>
        <dbReference type="Proteomes" id="UP000053201"/>
    </source>
</evidence>
<keyword evidence="3" id="KW-1185">Reference proteome</keyword>
<dbReference type="RefSeq" id="XP_016604284.1">
    <property type="nucleotide sequence ID" value="XM_016756556.1"/>
</dbReference>
<feature type="region of interest" description="Disordered" evidence="1">
    <location>
        <begin position="230"/>
        <end position="272"/>
    </location>
</feature>